<comment type="subunit">
    <text evidence="3">Interacts with GyrB.</text>
</comment>
<dbReference type="PANTHER" id="PTHR36150:SF1">
    <property type="entry name" value="DNA GYRASE INHIBITOR YACG"/>
    <property type="match status" value="1"/>
</dbReference>
<feature type="binding site" evidence="3">
    <location>
        <position position="32"/>
    </location>
    <ligand>
        <name>Zn(2+)</name>
        <dbReference type="ChEBI" id="CHEBI:29105"/>
    </ligand>
</feature>
<dbReference type="HAMAP" id="MF_00649">
    <property type="entry name" value="DNA_gyrase_inhibitor_YacG"/>
    <property type="match status" value="1"/>
</dbReference>
<feature type="binding site" evidence="3">
    <location>
        <position position="28"/>
    </location>
    <ligand>
        <name>Zn(2+)</name>
        <dbReference type="ChEBI" id="CHEBI:29105"/>
    </ligand>
</feature>
<dbReference type="GO" id="GO:0008657">
    <property type="term" value="F:DNA topoisomerase type II (double strand cut, ATP-hydrolyzing) inhibitor activity"/>
    <property type="evidence" value="ECO:0007669"/>
    <property type="project" value="UniProtKB-UniRule"/>
</dbReference>
<dbReference type="KEGG" id="nci:NCTC10296_00981"/>
<dbReference type="InterPro" id="IPR013088">
    <property type="entry name" value="Znf_NHR/GATA"/>
</dbReference>
<protein>
    <recommendedName>
        <fullName evidence="3">DNA gyrase inhibitor YacG</fullName>
    </recommendedName>
</protein>
<dbReference type="InterPro" id="IPR005584">
    <property type="entry name" value="DNA_gyrase_inhibitor_YacG"/>
</dbReference>
<dbReference type="EMBL" id="LR134313">
    <property type="protein sequence ID" value="VEF00685.1"/>
    <property type="molecule type" value="Genomic_DNA"/>
</dbReference>
<evidence type="ECO:0000256" key="2">
    <source>
        <dbReference type="ARBA" id="ARBA00022833"/>
    </source>
</evidence>
<keyword evidence="2 3" id="KW-0862">Zinc</keyword>
<feature type="binding site" evidence="3">
    <location>
        <position position="9"/>
    </location>
    <ligand>
        <name>Zn(2+)</name>
        <dbReference type="ChEBI" id="CHEBI:29105"/>
    </ligand>
</feature>
<evidence type="ECO:0000313" key="4">
    <source>
        <dbReference type="EMBL" id="VEF00685.1"/>
    </source>
</evidence>
<gene>
    <name evidence="3 4" type="primary">yacG</name>
    <name evidence="4" type="ORF">NCTC10296_00981</name>
</gene>
<dbReference type="Gene3D" id="3.30.50.10">
    <property type="entry name" value="Erythroid Transcription Factor GATA-1, subunit A"/>
    <property type="match status" value="1"/>
</dbReference>
<organism evidence="4 5">
    <name type="scientific">Neisseria canis</name>
    <dbReference type="NCBI Taxonomy" id="493"/>
    <lineage>
        <taxon>Bacteria</taxon>
        <taxon>Pseudomonadati</taxon>
        <taxon>Pseudomonadota</taxon>
        <taxon>Betaproteobacteria</taxon>
        <taxon>Neisseriales</taxon>
        <taxon>Neisseriaceae</taxon>
        <taxon>Neisseria</taxon>
    </lineage>
</organism>
<dbReference type="AlphaFoldDB" id="A0A1X3CX31"/>
<dbReference type="STRING" id="493.BWD07_07100"/>
<evidence type="ECO:0000256" key="1">
    <source>
        <dbReference type="ARBA" id="ARBA00022723"/>
    </source>
</evidence>
<reference evidence="4 5" key="1">
    <citation type="submission" date="2018-12" db="EMBL/GenBank/DDBJ databases">
        <authorList>
            <consortium name="Pathogen Informatics"/>
        </authorList>
    </citation>
    <scope>NUCLEOTIDE SEQUENCE [LARGE SCALE GENOMIC DNA]</scope>
    <source>
        <strain evidence="4 5">NCTC10296</strain>
    </source>
</reference>
<dbReference type="GO" id="GO:0008270">
    <property type="term" value="F:zinc ion binding"/>
    <property type="evidence" value="ECO:0007669"/>
    <property type="project" value="UniProtKB-UniRule"/>
</dbReference>
<dbReference type="PANTHER" id="PTHR36150">
    <property type="entry name" value="DNA GYRASE INHIBITOR YACG"/>
    <property type="match status" value="1"/>
</dbReference>
<dbReference type="GO" id="GO:0006355">
    <property type="term" value="P:regulation of DNA-templated transcription"/>
    <property type="evidence" value="ECO:0007669"/>
    <property type="project" value="InterPro"/>
</dbReference>
<name>A0A1X3CX31_9NEIS</name>
<keyword evidence="5" id="KW-1185">Reference proteome</keyword>
<feature type="binding site" evidence="3">
    <location>
        <position position="12"/>
    </location>
    <ligand>
        <name>Zn(2+)</name>
        <dbReference type="ChEBI" id="CHEBI:29105"/>
    </ligand>
</feature>
<proteinExistence type="inferred from homology"/>
<dbReference type="Proteomes" id="UP000279284">
    <property type="component" value="Chromosome"/>
</dbReference>
<dbReference type="Pfam" id="PF03884">
    <property type="entry name" value="YacG"/>
    <property type="match status" value="1"/>
</dbReference>
<sequence>MTEVLMVKCPTCGAEVAWVADNRYRPFCSERCKMIDLGAWANEDFKVEASEEEVFTGQLN</sequence>
<dbReference type="RefSeq" id="WP_085416668.1">
    <property type="nucleotide sequence ID" value="NZ_CAUJPY010000033.1"/>
</dbReference>
<dbReference type="OrthoDB" id="9809663at2"/>
<comment type="cofactor">
    <cofactor evidence="3">
        <name>Zn(2+)</name>
        <dbReference type="ChEBI" id="CHEBI:29105"/>
    </cofactor>
    <text evidence="3">Binds 1 zinc ion.</text>
</comment>
<comment type="function">
    <text evidence="3">Inhibits all the catalytic activities of DNA gyrase by preventing its interaction with DNA. Acts by binding directly to the C-terminal domain of GyrB, which probably disrupts DNA binding by the gyrase.</text>
</comment>
<keyword evidence="1 3" id="KW-0479">Metal-binding</keyword>
<comment type="similarity">
    <text evidence="3">Belongs to the DNA gyrase inhibitor YacG family.</text>
</comment>
<dbReference type="SUPFAM" id="SSF57716">
    <property type="entry name" value="Glucocorticoid receptor-like (DNA-binding domain)"/>
    <property type="match status" value="1"/>
</dbReference>
<evidence type="ECO:0000256" key="3">
    <source>
        <dbReference type="HAMAP-Rule" id="MF_00649"/>
    </source>
</evidence>
<dbReference type="NCBIfam" id="NF001638">
    <property type="entry name" value="PRK00418.1"/>
    <property type="match status" value="1"/>
</dbReference>
<accession>A0A1X3CX31</accession>
<evidence type="ECO:0000313" key="5">
    <source>
        <dbReference type="Proteomes" id="UP000279284"/>
    </source>
</evidence>